<dbReference type="PANTHER" id="PTHR31376">
    <property type="entry name" value="OS09G0467300 PROTEIN-RELATED"/>
    <property type="match status" value="1"/>
</dbReference>
<reference evidence="9" key="1">
    <citation type="journal article" date="2023" name="Proc. Natl. Acad. Sci. U.S.A.">
        <title>Genomic and structural basis for evolution of tropane alkaloid biosynthesis.</title>
        <authorList>
            <person name="Wanga Y.-J."/>
            <person name="Taina T."/>
            <person name="Yua J.-Y."/>
            <person name="Lia J."/>
            <person name="Xua B."/>
            <person name="Chenc J."/>
            <person name="D'Auriad J.C."/>
            <person name="Huanga J.-P."/>
            <person name="Huanga S.-X."/>
        </authorList>
    </citation>
    <scope>NUCLEOTIDE SEQUENCE [LARGE SCALE GENOMIC DNA]</scope>
    <source>
        <strain evidence="9">cv. KIB-2019</strain>
    </source>
</reference>
<dbReference type="GO" id="GO:0016020">
    <property type="term" value="C:membrane"/>
    <property type="evidence" value="ECO:0007669"/>
    <property type="project" value="UniProtKB-SubCell"/>
</dbReference>
<dbReference type="GO" id="GO:0015211">
    <property type="term" value="F:purine nucleoside transmembrane transporter activity"/>
    <property type="evidence" value="ECO:0007669"/>
    <property type="project" value="UniProtKB-UniRule"/>
</dbReference>
<dbReference type="EMBL" id="JAJAGQ010000012">
    <property type="protein sequence ID" value="KAJ8548389.1"/>
    <property type="molecule type" value="Genomic_DNA"/>
</dbReference>
<dbReference type="PANTHER" id="PTHR31376:SF69">
    <property type="entry name" value="PURINE PERMEASE-RELATED"/>
    <property type="match status" value="1"/>
</dbReference>
<evidence type="ECO:0000256" key="5">
    <source>
        <dbReference type="ARBA" id="ARBA00022989"/>
    </source>
</evidence>
<comment type="similarity">
    <text evidence="2 7">Belongs to the purine permeases (TC 2.A.7.14) family.</text>
</comment>
<evidence type="ECO:0000256" key="7">
    <source>
        <dbReference type="RuleBase" id="RU368015"/>
    </source>
</evidence>
<feature type="transmembrane region" description="Helical" evidence="7">
    <location>
        <begin position="12"/>
        <end position="37"/>
    </location>
</feature>
<feature type="transmembrane region" description="Helical" evidence="7">
    <location>
        <begin position="317"/>
        <end position="336"/>
    </location>
</feature>
<evidence type="ECO:0000256" key="1">
    <source>
        <dbReference type="ARBA" id="ARBA00004141"/>
    </source>
</evidence>
<evidence type="ECO:0000313" key="9">
    <source>
        <dbReference type="Proteomes" id="UP001152561"/>
    </source>
</evidence>
<organism evidence="8 9">
    <name type="scientific">Anisodus acutangulus</name>
    <dbReference type="NCBI Taxonomy" id="402998"/>
    <lineage>
        <taxon>Eukaryota</taxon>
        <taxon>Viridiplantae</taxon>
        <taxon>Streptophyta</taxon>
        <taxon>Embryophyta</taxon>
        <taxon>Tracheophyta</taxon>
        <taxon>Spermatophyta</taxon>
        <taxon>Magnoliopsida</taxon>
        <taxon>eudicotyledons</taxon>
        <taxon>Gunneridae</taxon>
        <taxon>Pentapetalae</taxon>
        <taxon>asterids</taxon>
        <taxon>lamiids</taxon>
        <taxon>Solanales</taxon>
        <taxon>Solanaceae</taxon>
        <taxon>Solanoideae</taxon>
        <taxon>Hyoscyameae</taxon>
        <taxon>Anisodus</taxon>
    </lineage>
</organism>
<feature type="transmembrane region" description="Helical" evidence="7">
    <location>
        <begin position="261"/>
        <end position="278"/>
    </location>
</feature>
<proteinExistence type="inferred from homology"/>
<feature type="transmembrane region" description="Helical" evidence="7">
    <location>
        <begin position="125"/>
        <end position="144"/>
    </location>
</feature>
<evidence type="ECO:0000256" key="3">
    <source>
        <dbReference type="ARBA" id="ARBA00022448"/>
    </source>
</evidence>
<protein>
    <recommendedName>
        <fullName evidence="7">Probable purine permease</fullName>
    </recommendedName>
</protein>
<sequence length="361" mass="40307">MEPQVSSKMKKVLLVINCIILAVGTCGAPLVMRLYFIKGGKRIWLSCWLQTVAWPINFIPLAISYFYRRKSNNNDDNNNNNNNNNTKVILMTPRIFMATIGIGILQGFTNYFYAYGIEKLPVSTSGLLFATQLAFTAFFAFLIVKLKFTSYSVNSVFLLTIGAVILSLRSGGDKPEGEPTKEYILGFIMTVASAALTGLIFPLVELIYKKAQQAITYTLVLEFQTVYCFVATVLSTIGMIINKDFQAISREAKTFELGESRYYVVIVWSAIILQFYFLGTIGVIYSASSLVSGILISVLLPVTEVLAVFLYGENFSAEKGISLALSLWGFASYFYGDYKENKKRENIQSPETEMIDKTCTP</sequence>
<comment type="caution">
    <text evidence="8">The sequence shown here is derived from an EMBL/GenBank/DDBJ whole genome shotgun (WGS) entry which is preliminary data.</text>
</comment>
<evidence type="ECO:0000256" key="4">
    <source>
        <dbReference type="ARBA" id="ARBA00022692"/>
    </source>
</evidence>
<comment type="subcellular location">
    <subcellularLocation>
        <location evidence="1 7">Membrane</location>
        <topology evidence="1 7">Multi-pass membrane protein</topology>
    </subcellularLocation>
</comment>
<dbReference type="AlphaFoldDB" id="A0A9Q1RB97"/>
<feature type="transmembrane region" description="Helical" evidence="7">
    <location>
        <begin position="183"/>
        <end position="207"/>
    </location>
</feature>
<feature type="transmembrane region" description="Helical" evidence="7">
    <location>
        <begin position="151"/>
        <end position="171"/>
    </location>
</feature>
<accession>A0A9Q1RB97</accession>
<evidence type="ECO:0000313" key="8">
    <source>
        <dbReference type="EMBL" id="KAJ8548389.1"/>
    </source>
</evidence>
<evidence type="ECO:0000256" key="6">
    <source>
        <dbReference type="ARBA" id="ARBA00023136"/>
    </source>
</evidence>
<dbReference type="SUPFAM" id="SSF103481">
    <property type="entry name" value="Multidrug resistance efflux transporter EmrE"/>
    <property type="match status" value="1"/>
</dbReference>
<name>A0A9Q1RB97_9SOLA</name>
<dbReference type="OrthoDB" id="1865379at2759"/>
<dbReference type="Pfam" id="PF16913">
    <property type="entry name" value="PUNUT"/>
    <property type="match status" value="1"/>
</dbReference>
<dbReference type="GO" id="GO:0005345">
    <property type="term" value="F:purine nucleobase transmembrane transporter activity"/>
    <property type="evidence" value="ECO:0007669"/>
    <property type="project" value="UniProtKB-UniRule"/>
</dbReference>
<dbReference type="Proteomes" id="UP001152561">
    <property type="component" value="Unassembled WGS sequence"/>
</dbReference>
<feature type="transmembrane region" description="Helical" evidence="7">
    <location>
        <begin position="88"/>
        <end position="113"/>
    </location>
</feature>
<feature type="transmembrane region" description="Helical" evidence="7">
    <location>
        <begin position="219"/>
        <end position="241"/>
    </location>
</feature>
<keyword evidence="9" id="KW-1185">Reference proteome</keyword>
<keyword evidence="5 7" id="KW-1133">Transmembrane helix</keyword>
<keyword evidence="6 7" id="KW-0472">Membrane</keyword>
<dbReference type="InterPro" id="IPR030182">
    <property type="entry name" value="PUP_plant"/>
</dbReference>
<feature type="transmembrane region" description="Helical" evidence="7">
    <location>
        <begin position="290"/>
        <end position="311"/>
    </location>
</feature>
<evidence type="ECO:0000256" key="2">
    <source>
        <dbReference type="ARBA" id="ARBA00006213"/>
    </source>
</evidence>
<keyword evidence="4 7" id="KW-0812">Transmembrane</keyword>
<feature type="transmembrane region" description="Helical" evidence="7">
    <location>
        <begin position="43"/>
        <end position="67"/>
    </location>
</feature>
<gene>
    <name evidence="8" type="ORF">K7X08_030858</name>
</gene>
<keyword evidence="3 7" id="KW-0813">Transport</keyword>
<dbReference type="InterPro" id="IPR037185">
    <property type="entry name" value="EmrE-like"/>
</dbReference>